<comment type="caution">
    <text evidence="15">The sequence shown here is derived from an EMBL/GenBank/DDBJ whole genome shotgun (WGS) entry which is preliminary data.</text>
</comment>
<dbReference type="GO" id="GO:0000162">
    <property type="term" value="P:L-tryptophan biosynthetic process"/>
    <property type="evidence" value="ECO:0007669"/>
    <property type="project" value="TreeGrafter"/>
</dbReference>
<dbReference type="InterPro" id="IPR011060">
    <property type="entry name" value="RibuloseP-bd_barrel"/>
</dbReference>
<dbReference type="AlphaFoldDB" id="A0A9D2AVI2"/>
<evidence type="ECO:0000256" key="5">
    <source>
        <dbReference type="ARBA" id="ARBA00012550"/>
    </source>
</evidence>
<evidence type="ECO:0000313" key="16">
    <source>
        <dbReference type="Proteomes" id="UP000886847"/>
    </source>
</evidence>
<evidence type="ECO:0000256" key="4">
    <source>
        <dbReference type="ARBA" id="ARBA00009667"/>
    </source>
</evidence>
<gene>
    <name evidence="12 15" type="primary">hisA</name>
    <name evidence="15" type="ORF">H9851_05140</name>
</gene>
<evidence type="ECO:0000256" key="13">
    <source>
        <dbReference type="RuleBase" id="RU003657"/>
    </source>
</evidence>
<dbReference type="InterPro" id="IPR013785">
    <property type="entry name" value="Aldolase_TIM"/>
</dbReference>
<dbReference type="SUPFAM" id="SSF51366">
    <property type="entry name" value="Ribulose-phoshate binding barrel"/>
    <property type="match status" value="1"/>
</dbReference>
<dbReference type="NCBIfam" id="TIGR00007">
    <property type="entry name" value="1-(5-phosphoribosyl)-5-[(5-phosphoribosylamino)methylideneamino]imidazole-4-carboxamide isomerase"/>
    <property type="match status" value="1"/>
</dbReference>
<dbReference type="FunFam" id="3.20.20.70:FF:000009">
    <property type="entry name" value="1-(5-phosphoribosyl)-5-[(5-phosphoribosylamino)methylideneamino] imidazole-4-carboxamide isomerase"/>
    <property type="match status" value="1"/>
</dbReference>
<dbReference type="EMBL" id="DXEW01000026">
    <property type="protein sequence ID" value="HIX50649.1"/>
    <property type="molecule type" value="Genomic_DNA"/>
</dbReference>
<dbReference type="GO" id="GO:0000105">
    <property type="term" value="P:L-histidine biosynthetic process"/>
    <property type="evidence" value="ECO:0007669"/>
    <property type="project" value="UniProtKB-UniRule"/>
</dbReference>
<comment type="subcellular location">
    <subcellularLocation>
        <location evidence="2 12 14">Cytoplasm</location>
    </subcellularLocation>
</comment>
<dbReference type="Pfam" id="PF00977">
    <property type="entry name" value="His_biosynth"/>
    <property type="match status" value="1"/>
</dbReference>
<comment type="pathway">
    <text evidence="3 12 14">Amino-acid biosynthesis; L-histidine biosynthesis; L-histidine from 5-phospho-alpha-D-ribose 1-diphosphate: step 4/9.</text>
</comment>
<dbReference type="CDD" id="cd04732">
    <property type="entry name" value="HisA"/>
    <property type="match status" value="1"/>
</dbReference>
<dbReference type="Proteomes" id="UP000886847">
    <property type="component" value="Unassembled WGS sequence"/>
</dbReference>
<dbReference type="Gene3D" id="3.20.20.70">
    <property type="entry name" value="Aldolase class I"/>
    <property type="match status" value="1"/>
</dbReference>
<keyword evidence="7 12" id="KW-0963">Cytoplasm</keyword>
<evidence type="ECO:0000256" key="8">
    <source>
        <dbReference type="ARBA" id="ARBA00022605"/>
    </source>
</evidence>
<comment type="similarity">
    <text evidence="4 12 13">Belongs to the HisA/HisF family.</text>
</comment>
<evidence type="ECO:0000256" key="1">
    <source>
        <dbReference type="ARBA" id="ARBA00000901"/>
    </source>
</evidence>
<dbReference type="GO" id="GO:0003949">
    <property type="term" value="F:1-(5-phosphoribosyl)-5-[(5-phosphoribosylamino)methylideneamino]imidazole-4-carboxamide isomerase activity"/>
    <property type="evidence" value="ECO:0007669"/>
    <property type="project" value="UniProtKB-UniRule"/>
</dbReference>
<feature type="active site" description="Proton donor" evidence="12">
    <location>
        <position position="128"/>
    </location>
</feature>
<dbReference type="InterPro" id="IPR023016">
    <property type="entry name" value="HisA/PriA"/>
</dbReference>
<dbReference type="PANTHER" id="PTHR43090">
    <property type="entry name" value="1-(5-PHOSPHORIBOSYL)-5-[(5-PHOSPHORIBOSYLAMINO)METHYLIDENEAMINO] IMIDAZOLE-4-CARBOXAMIDE ISOMERASE"/>
    <property type="match status" value="1"/>
</dbReference>
<reference evidence="15" key="1">
    <citation type="journal article" date="2021" name="PeerJ">
        <title>Extensive microbial diversity within the chicken gut microbiome revealed by metagenomics and culture.</title>
        <authorList>
            <person name="Gilroy R."/>
            <person name="Ravi A."/>
            <person name="Getino M."/>
            <person name="Pursley I."/>
            <person name="Horton D.L."/>
            <person name="Alikhan N.F."/>
            <person name="Baker D."/>
            <person name="Gharbi K."/>
            <person name="Hall N."/>
            <person name="Watson M."/>
            <person name="Adriaenssens E.M."/>
            <person name="Foster-Nyarko E."/>
            <person name="Jarju S."/>
            <person name="Secka A."/>
            <person name="Antonio M."/>
            <person name="Oren A."/>
            <person name="Chaudhuri R.R."/>
            <person name="La Ragione R."/>
            <person name="Hildebrand F."/>
            <person name="Pallen M.J."/>
        </authorList>
    </citation>
    <scope>NUCLEOTIDE SEQUENCE</scope>
    <source>
        <strain evidence="15">2189</strain>
    </source>
</reference>
<feature type="active site" description="Proton acceptor" evidence="12">
    <location>
        <position position="8"/>
    </location>
</feature>
<dbReference type="PANTHER" id="PTHR43090:SF2">
    <property type="entry name" value="1-(5-PHOSPHORIBOSYL)-5-[(5-PHOSPHORIBOSYLAMINO)METHYLIDENEAMINO] IMIDAZOLE-4-CARBOXAMIDE ISOMERASE"/>
    <property type="match status" value="1"/>
</dbReference>
<evidence type="ECO:0000256" key="12">
    <source>
        <dbReference type="HAMAP-Rule" id="MF_01014"/>
    </source>
</evidence>
<keyword evidence="10 12" id="KW-0413">Isomerase</keyword>
<evidence type="ECO:0000256" key="9">
    <source>
        <dbReference type="ARBA" id="ARBA00023102"/>
    </source>
</evidence>
<evidence type="ECO:0000256" key="14">
    <source>
        <dbReference type="RuleBase" id="RU003658"/>
    </source>
</evidence>
<evidence type="ECO:0000313" key="15">
    <source>
        <dbReference type="EMBL" id="HIX50649.1"/>
    </source>
</evidence>
<dbReference type="InterPro" id="IPR044524">
    <property type="entry name" value="Isoase_HisA-like"/>
</dbReference>
<evidence type="ECO:0000256" key="11">
    <source>
        <dbReference type="ARBA" id="ARBA00030547"/>
    </source>
</evidence>
<keyword evidence="9 12" id="KW-0368">Histidine biosynthesis</keyword>
<evidence type="ECO:0000256" key="6">
    <source>
        <dbReference type="ARBA" id="ARBA00018464"/>
    </source>
</evidence>
<name>A0A9D2AVI2_9FIRM</name>
<accession>A0A9D2AVI2</accession>
<evidence type="ECO:0000256" key="10">
    <source>
        <dbReference type="ARBA" id="ARBA00023235"/>
    </source>
</evidence>
<dbReference type="EC" id="5.3.1.16" evidence="5 12"/>
<dbReference type="GO" id="GO:0005737">
    <property type="term" value="C:cytoplasm"/>
    <property type="evidence" value="ECO:0007669"/>
    <property type="project" value="UniProtKB-SubCell"/>
</dbReference>
<organism evidence="15 16">
    <name type="scientific">Candidatus Borkfalkia faecavium</name>
    <dbReference type="NCBI Taxonomy" id="2838508"/>
    <lineage>
        <taxon>Bacteria</taxon>
        <taxon>Bacillati</taxon>
        <taxon>Bacillota</taxon>
        <taxon>Clostridia</taxon>
        <taxon>Christensenellales</taxon>
        <taxon>Christensenellaceae</taxon>
        <taxon>Candidatus Borkfalkia</taxon>
    </lineage>
</organism>
<sequence>MILFPAIDVMNGRAVRLYQGDKNKATDYGDPLAFAEKWVEAGAEWLHIVDLSGAFTGASGIDSLIGEIKKRFPVRVQSGGGLRRIVDIRRRLDAGADRVVIGTMAVTDPDSFALACFEFPEKIVAGIDAKDGMFAVQGWTVQTDIRADEFAKKCKCMGIRCALFTDISKDGAMAGANVEETVRMQRETGLNVIASGGISSLEDLQKLHEGGVYGAVLGKSIYTGAVDLQEALALCAQN</sequence>
<keyword evidence="8 12" id="KW-0028">Amino-acid biosynthesis</keyword>
<evidence type="ECO:0000256" key="2">
    <source>
        <dbReference type="ARBA" id="ARBA00004496"/>
    </source>
</evidence>
<reference evidence="15" key="2">
    <citation type="submission" date="2021-04" db="EMBL/GenBank/DDBJ databases">
        <authorList>
            <person name="Gilroy R."/>
        </authorList>
    </citation>
    <scope>NUCLEOTIDE SEQUENCE</scope>
    <source>
        <strain evidence="15">2189</strain>
    </source>
</reference>
<evidence type="ECO:0000256" key="7">
    <source>
        <dbReference type="ARBA" id="ARBA00022490"/>
    </source>
</evidence>
<comment type="catalytic activity">
    <reaction evidence="1 12 14">
        <text>1-(5-phospho-beta-D-ribosyl)-5-[(5-phospho-beta-D-ribosylamino)methylideneamino]imidazole-4-carboxamide = 5-[(5-phospho-1-deoxy-D-ribulos-1-ylimino)methylamino]-1-(5-phospho-beta-D-ribosyl)imidazole-4-carboxamide</text>
        <dbReference type="Rhea" id="RHEA:15469"/>
        <dbReference type="ChEBI" id="CHEBI:58435"/>
        <dbReference type="ChEBI" id="CHEBI:58525"/>
        <dbReference type="EC" id="5.3.1.16"/>
    </reaction>
</comment>
<proteinExistence type="inferred from homology"/>
<dbReference type="InterPro" id="IPR006063">
    <property type="entry name" value="HisA_bact_arch"/>
</dbReference>
<evidence type="ECO:0000256" key="3">
    <source>
        <dbReference type="ARBA" id="ARBA00005133"/>
    </source>
</evidence>
<dbReference type="HAMAP" id="MF_01014">
    <property type="entry name" value="HisA"/>
    <property type="match status" value="1"/>
</dbReference>
<protein>
    <recommendedName>
        <fullName evidence="6 12">1-(5-phosphoribosyl)-5-[(5-phosphoribosylamino)methylideneamino] imidazole-4-carboxamide isomerase</fullName>
        <ecNumber evidence="5 12">5.3.1.16</ecNumber>
    </recommendedName>
    <alternativeName>
        <fullName evidence="11 12">Phosphoribosylformimino-5-aminoimidazole carboxamide ribotide isomerase</fullName>
    </alternativeName>
</protein>
<dbReference type="InterPro" id="IPR006062">
    <property type="entry name" value="His_biosynth"/>
</dbReference>